<feature type="transmembrane region" description="Helical" evidence="2">
    <location>
        <begin position="761"/>
        <end position="783"/>
    </location>
</feature>
<keyword evidence="2" id="KW-1133">Transmembrane helix</keyword>
<organism evidence="4 5">
    <name type="scientific">Ostreococcus tauri</name>
    <name type="common">Marine green alga</name>
    <dbReference type="NCBI Taxonomy" id="70448"/>
    <lineage>
        <taxon>Eukaryota</taxon>
        <taxon>Viridiplantae</taxon>
        <taxon>Chlorophyta</taxon>
        <taxon>Mamiellophyceae</taxon>
        <taxon>Mamiellales</taxon>
        <taxon>Bathycoccaceae</taxon>
        <taxon>Ostreococcus</taxon>
    </lineage>
</organism>
<name>A0A096P8T2_OSTTA</name>
<dbReference type="SUPFAM" id="SSF82866">
    <property type="entry name" value="Multidrug efflux transporter AcrB transmembrane domain"/>
    <property type="match status" value="2"/>
</dbReference>
<feature type="transmembrane region" description="Helical" evidence="2">
    <location>
        <begin position="414"/>
        <end position="433"/>
    </location>
</feature>
<feature type="transmembrane region" description="Helical" evidence="2">
    <location>
        <begin position="374"/>
        <end position="394"/>
    </location>
</feature>
<dbReference type="PANTHER" id="PTHR10796">
    <property type="entry name" value="PATCHED-RELATED"/>
    <property type="match status" value="1"/>
</dbReference>
<dbReference type="Gene3D" id="1.20.1640.10">
    <property type="entry name" value="Multidrug efflux transporter AcrB transmembrane domain"/>
    <property type="match status" value="2"/>
</dbReference>
<keyword evidence="2" id="KW-0472">Membrane</keyword>
<comment type="caution">
    <text evidence="4">The sequence shown here is derived from an EMBL/GenBank/DDBJ whole genome shotgun (WGS) entry which is preliminary data.</text>
</comment>
<feature type="transmembrane region" description="Helical" evidence="2">
    <location>
        <begin position="832"/>
        <end position="850"/>
    </location>
</feature>
<dbReference type="InterPro" id="IPR000731">
    <property type="entry name" value="SSD"/>
</dbReference>
<dbReference type="PANTHER" id="PTHR10796:SF92">
    <property type="entry name" value="PATCHED-RELATED, ISOFORM A"/>
    <property type="match status" value="1"/>
</dbReference>
<dbReference type="InterPro" id="IPR051697">
    <property type="entry name" value="Patched_domain-protein"/>
</dbReference>
<keyword evidence="5" id="KW-1185">Reference proteome</keyword>
<keyword evidence="2" id="KW-0812">Transmembrane</keyword>
<dbReference type="PROSITE" id="PS50156">
    <property type="entry name" value="SSD"/>
    <property type="match status" value="2"/>
</dbReference>
<dbReference type="KEGG" id="ota:OT_ostta16g01960"/>
<sequence>MDNVPPKVIVAARPSASGNRDGETLEDVAFGKVQLNEKTTSVELPSTCGDKLANGVNGFFGKKFYALGRASASRPWTMIACTVVLCVIFSGGVGYPGLKNENRGDRLWVPTDTPAQDDKTFVDTYYGAETRFAQAILTKTDGSNVLTPEGLTALRTVATGVSAVSITWEGATYGYNDHCYRFGASCYAKSALDAFSNAAGYANQTAIDTVMKADPLMNPTDNSKILLSSVAGGVTYDSSGNVRANALSLTYLFKNNDVLKKGDYVDEKGDAFDSKVLEIFEASPPAGFKVSYVTARSFGDEFGSTINRDLTKLQIALFLILAYAALTLSKWDQGCVGSRVGVTLAGIISIGMALASAYGLGSYFGLFFSPLMNVLPFLLLGVGVDDMFVIVNAYDNVEARVDPVERMGRTLRYAGMSVTVTSITDVIAFLIGSSTSLPALKNFCYYAALGIFFDYFYQVTFFTACVALDERRKAKRQGDVFCCLSCPAEACCTCCQPHKTQKSMLQRLLGQTIGTRLGNLKVKIFVVTFFSAMTIGGIIGATKIKVDADVNNFIPDDSYLKLWFADRDAYFTVYGDDVELYTKSSLDLTDLTAGDAVLRNAVTTFKANQYVVTDSVRSWVDEFYTYRNSSGLTSQSWSDSNYVTALNSWLADTTSSGGSKYKNDVVFDSTSSPTKIITSRVHGKHIKTDESNINVKAMDTLREQIASVSGNNDKIFPFGREWLNYEQYKSITGEAIQNLSITIVACFGIIALLVVEFKTVISVSLALVMIFVNIVGYMHFWGLTIDSVTVIMLVIALGLSVDYSAHIGRAYLEKLGTPNERIVRTLEDMGVAVWNGAMSTFMAVLILGSSDSYVFQTFFKQLFLCITLGLAHGLLFLPVLLSLLEPRPYAEAH</sequence>
<feature type="domain" description="SSD" evidence="3">
    <location>
        <begin position="309"/>
        <end position="468"/>
    </location>
</feature>
<dbReference type="GeneID" id="9831097"/>
<evidence type="ECO:0000313" key="4">
    <source>
        <dbReference type="EMBL" id="CEG00403.1"/>
    </source>
</evidence>
<feature type="transmembrane region" description="Helical" evidence="2">
    <location>
        <begin position="445"/>
        <end position="468"/>
    </location>
</feature>
<evidence type="ECO:0000313" key="5">
    <source>
        <dbReference type="Proteomes" id="UP000009170"/>
    </source>
</evidence>
<evidence type="ECO:0000259" key="3">
    <source>
        <dbReference type="PROSITE" id="PS50156"/>
    </source>
</evidence>
<feature type="transmembrane region" description="Helical" evidence="2">
    <location>
        <begin position="862"/>
        <end position="884"/>
    </location>
</feature>
<dbReference type="EMBL" id="CAID01000016">
    <property type="protein sequence ID" value="CEG00403.1"/>
    <property type="molecule type" value="Genomic_DNA"/>
</dbReference>
<accession>A0A096P8T2</accession>
<dbReference type="Pfam" id="PF12349">
    <property type="entry name" value="Sterol-sensing"/>
    <property type="match status" value="1"/>
</dbReference>
<dbReference type="FunCoup" id="A0A096P8T2">
    <property type="interactions" value="1490"/>
</dbReference>
<proteinExistence type="inferred from homology"/>
<dbReference type="InParanoid" id="A0A096P8T2"/>
<dbReference type="Proteomes" id="UP000009170">
    <property type="component" value="Unassembled WGS sequence"/>
</dbReference>
<comment type="similarity">
    <text evidence="1">Belongs to the patched family.</text>
</comment>
<protein>
    <submittedName>
        <fullName evidence="4">Sterol-sensing domain</fullName>
    </submittedName>
</protein>
<dbReference type="OrthoDB" id="6510177at2759"/>
<reference evidence="5" key="1">
    <citation type="journal article" date="2006" name="Proc. Natl. Acad. Sci. U.S.A.">
        <title>Genome analysis of the smallest free-living eukaryote Ostreococcus tauri unveils many unique features.</title>
        <authorList>
            <person name="Derelle E."/>
            <person name="Ferraz C."/>
            <person name="Rombauts S."/>
            <person name="Rouze P."/>
            <person name="Worden A.Z."/>
            <person name="Robbens S."/>
            <person name="Partensky F."/>
            <person name="Degroeve S."/>
            <person name="Echeynie S."/>
            <person name="Cooke R."/>
            <person name="Saeys Y."/>
            <person name="Wuyts J."/>
            <person name="Jabbari K."/>
            <person name="Bowler C."/>
            <person name="Panaud O."/>
            <person name="Piegu B."/>
            <person name="Ball S.G."/>
            <person name="Ral J.-P."/>
            <person name="Bouget F.-Y."/>
            <person name="Piganeau G."/>
            <person name="De Baets B."/>
            <person name="Picard A."/>
            <person name="Delseny M."/>
            <person name="Demaille J."/>
            <person name="Van de Peer Y."/>
            <person name="Moreau H."/>
        </authorList>
    </citation>
    <scope>NUCLEOTIDE SEQUENCE [LARGE SCALE GENOMIC DNA]</scope>
    <source>
        <strain evidence="5">OTTH 0595 / CCAP 157/2 / RCC745</strain>
    </source>
</reference>
<evidence type="ECO:0000256" key="1">
    <source>
        <dbReference type="ARBA" id="ARBA00005585"/>
    </source>
</evidence>
<dbReference type="InterPro" id="IPR053958">
    <property type="entry name" value="HMGCR/SNAP/NPC1-like_SSD"/>
</dbReference>
<reference evidence="4 5" key="2">
    <citation type="journal article" date="2014" name="BMC Genomics">
        <title>An improved genome of the model marine alga Ostreococcus tauri unfolds by assessing Illumina de novo assemblies.</title>
        <authorList>
            <person name="Blanc-Mathieu R."/>
            <person name="Verhelst B."/>
            <person name="Derelle E."/>
            <person name="Rombauts S."/>
            <person name="Bouget F.Y."/>
            <person name="Carre I."/>
            <person name="Chateau A."/>
            <person name="Eyre-Walker A."/>
            <person name="Grimsley N."/>
            <person name="Moreau H."/>
            <person name="Piegu B."/>
            <person name="Rivals E."/>
            <person name="Schackwitz W."/>
            <person name="Van de Peer Y."/>
            <person name="Piganeau G."/>
        </authorList>
    </citation>
    <scope>NUCLEOTIDE SEQUENCE [LARGE SCALE GENOMIC DNA]</scope>
    <source>
        <strain evidence="5">OTTH 0595 / CCAP 157/2 / RCC745</strain>
    </source>
</reference>
<feature type="transmembrane region" description="Helical" evidence="2">
    <location>
        <begin position="790"/>
        <end position="812"/>
    </location>
</feature>
<feature type="transmembrane region" description="Helical" evidence="2">
    <location>
        <begin position="340"/>
        <end position="368"/>
    </location>
</feature>
<dbReference type="AlphaFoldDB" id="A0A096P8T2"/>
<feature type="transmembrane region" description="Helical" evidence="2">
    <location>
        <begin position="76"/>
        <end position="98"/>
    </location>
</feature>
<feature type="domain" description="SSD" evidence="3">
    <location>
        <begin position="765"/>
        <end position="883"/>
    </location>
</feature>
<evidence type="ECO:0000256" key="2">
    <source>
        <dbReference type="SAM" id="Phobius"/>
    </source>
</evidence>
<dbReference type="GO" id="GO:0016020">
    <property type="term" value="C:membrane"/>
    <property type="evidence" value="ECO:0007669"/>
    <property type="project" value="TreeGrafter"/>
</dbReference>
<dbReference type="RefSeq" id="XP_003083658.2">
    <property type="nucleotide sequence ID" value="XM_003083610.2"/>
</dbReference>
<gene>
    <name evidence="4" type="ORF">OT_ostta16g01960</name>
</gene>
<feature type="transmembrane region" description="Helical" evidence="2">
    <location>
        <begin position="735"/>
        <end position="755"/>
    </location>
</feature>